<dbReference type="SUPFAM" id="SSF74653">
    <property type="entry name" value="TolA/TonB C-terminal domain"/>
    <property type="match status" value="1"/>
</dbReference>
<gene>
    <name evidence="2" type="ORF">NH26_00295</name>
</gene>
<dbReference type="EMBL" id="JRYR02000001">
    <property type="protein sequence ID" value="OHX64891.1"/>
    <property type="molecule type" value="Genomic_DNA"/>
</dbReference>
<proteinExistence type="predicted"/>
<evidence type="ECO:0000313" key="3">
    <source>
        <dbReference type="Proteomes" id="UP000179797"/>
    </source>
</evidence>
<accession>A0A1S1YV49</accession>
<comment type="caution">
    <text evidence="2">The sequence shown here is derived from an EMBL/GenBank/DDBJ whole genome shotgun (WGS) entry which is preliminary data.</text>
</comment>
<dbReference type="OrthoDB" id="981408at2"/>
<evidence type="ECO:0000313" key="2">
    <source>
        <dbReference type="EMBL" id="OHX64891.1"/>
    </source>
</evidence>
<keyword evidence="3" id="KW-1185">Reference proteome</keyword>
<dbReference type="AlphaFoldDB" id="A0A1S1YV49"/>
<dbReference type="InterPro" id="IPR037682">
    <property type="entry name" value="TonB_C"/>
</dbReference>
<dbReference type="RefSeq" id="WP_044224685.1">
    <property type="nucleotide sequence ID" value="NZ_JRYR02000001.1"/>
</dbReference>
<reference evidence="2 3" key="1">
    <citation type="journal article" date="2012" name="Int. J. Syst. Evol. Microbiol.">
        <title>Flammeovirga pacifica sp. nov., isolated from deep-sea sediment.</title>
        <authorList>
            <person name="Xu H."/>
            <person name="Fu Y."/>
            <person name="Yang N."/>
            <person name="Ding Z."/>
            <person name="Lai Q."/>
            <person name="Zeng R."/>
        </authorList>
    </citation>
    <scope>NUCLEOTIDE SEQUENCE [LARGE SCALE GENOMIC DNA]</scope>
    <source>
        <strain evidence="3">DSM 24597 / LMG 26175 / WPAGA1</strain>
    </source>
</reference>
<evidence type="ECO:0000259" key="1">
    <source>
        <dbReference type="Pfam" id="PF03544"/>
    </source>
</evidence>
<organism evidence="2 3">
    <name type="scientific">Flammeovirga pacifica</name>
    <dbReference type="NCBI Taxonomy" id="915059"/>
    <lineage>
        <taxon>Bacteria</taxon>
        <taxon>Pseudomonadati</taxon>
        <taxon>Bacteroidota</taxon>
        <taxon>Cytophagia</taxon>
        <taxon>Cytophagales</taxon>
        <taxon>Flammeovirgaceae</taxon>
        <taxon>Flammeovirga</taxon>
    </lineage>
</organism>
<feature type="domain" description="TonB C-terminal" evidence="1">
    <location>
        <begin position="60"/>
        <end position="127"/>
    </location>
</feature>
<dbReference type="Gene3D" id="3.30.1150.10">
    <property type="match status" value="1"/>
</dbReference>
<sequence>MKLLIILLFLPTIVLSQNLKSSCEVKVDTLTNTSYYLNVDVQAKSIDSSSSIVKELSRKMKFSQEAKRKGLDGVKLFALFLITENGDVTGVRILRGGDYLDNKAEIISILEKKKYTPAICKNKKVASMQSFTLQLCY</sequence>
<dbReference type="Proteomes" id="UP000179797">
    <property type="component" value="Unassembled WGS sequence"/>
</dbReference>
<name>A0A1S1YV49_FLAPC</name>
<dbReference type="Pfam" id="PF03544">
    <property type="entry name" value="TonB_C"/>
    <property type="match status" value="1"/>
</dbReference>
<dbReference type="GO" id="GO:0055085">
    <property type="term" value="P:transmembrane transport"/>
    <property type="evidence" value="ECO:0007669"/>
    <property type="project" value="InterPro"/>
</dbReference>
<protein>
    <recommendedName>
        <fullName evidence="1">TonB C-terminal domain-containing protein</fullName>
    </recommendedName>
</protein>